<dbReference type="RefSeq" id="WP_162662123.1">
    <property type="nucleotide sequence ID" value="NZ_CP048020.1"/>
</dbReference>
<dbReference type="EMBL" id="CP048020">
    <property type="protein sequence ID" value="QHX42314.1"/>
    <property type="molecule type" value="Genomic_DNA"/>
</dbReference>
<dbReference type="AlphaFoldDB" id="A0A6P1XYJ2"/>
<organism evidence="3 4">
    <name type="scientific">Treponema vincentii</name>
    <dbReference type="NCBI Taxonomy" id="69710"/>
    <lineage>
        <taxon>Bacteria</taxon>
        <taxon>Pseudomonadati</taxon>
        <taxon>Spirochaetota</taxon>
        <taxon>Spirochaetia</taxon>
        <taxon>Spirochaetales</taxon>
        <taxon>Treponemataceae</taxon>
        <taxon>Treponema</taxon>
    </lineage>
</organism>
<gene>
    <name evidence="3" type="ORF">GWP43_01355</name>
</gene>
<proteinExistence type="predicted"/>
<reference evidence="3 4" key="1">
    <citation type="submission" date="2020-01" db="EMBL/GenBank/DDBJ databases">
        <title>Complete genome sequence of a human oral phylogroup 1 Treponema sp. strain ATCC 700766, originally isolated from periodontitis dental plaque.</title>
        <authorList>
            <person name="Chan Y."/>
            <person name="Huo Y.-B."/>
            <person name="Yu X.-L."/>
            <person name="Zeng H."/>
            <person name="Leung W.-K."/>
            <person name="Watt R.M."/>
        </authorList>
    </citation>
    <scope>NUCLEOTIDE SEQUENCE [LARGE SCALE GENOMIC DNA]</scope>
    <source>
        <strain evidence="3 4">OMZ 804</strain>
    </source>
</reference>
<dbReference type="InterPro" id="IPR007110">
    <property type="entry name" value="Ig-like_dom"/>
</dbReference>
<dbReference type="InterPro" id="IPR013783">
    <property type="entry name" value="Ig-like_fold"/>
</dbReference>
<keyword evidence="1" id="KW-0732">Signal</keyword>
<evidence type="ECO:0000313" key="3">
    <source>
        <dbReference type="EMBL" id="QHX42314.1"/>
    </source>
</evidence>
<name>A0A6P1XYJ2_9SPIR</name>
<evidence type="ECO:0000259" key="2">
    <source>
        <dbReference type="PROSITE" id="PS50835"/>
    </source>
</evidence>
<dbReference type="Proteomes" id="UP000464374">
    <property type="component" value="Chromosome"/>
</dbReference>
<dbReference type="PROSITE" id="PS50835">
    <property type="entry name" value="IG_LIKE"/>
    <property type="match status" value="1"/>
</dbReference>
<dbReference type="Gene3D" id="2.60.40.10">
    <property type="entry name" value="Immunoglobulins"/>
    <property type="match status" value="1"/>
</dbReference>
<accession>A0A6P1XYJ2</accession>
<protein>
    <recommendedName>
        <fullName evidence="2">Ig-like domain-containing protein</fullName>
    </recommendedName>
</protein>
<evidence type="ECO:0000256" key="1">
    <source>
        <dbReference type="SAM" id="SignalP"/>
    </source>
</evidence>
<feature type="signal peptide" evidence="1">
    <location>
        <begin position="1"/>
        <end position="27"/>
    </location>
</feature>
<sequence>MQIKKILILSLTVFAGCLFFSCQPALGASWYKRSVKDGEDKKMLTVQSITVCGVTLYPEVNGEDFIGKVNAKDAILYPDDISAAVKDNTGTPVGVSVTIKGSGGQAALKEGESVTVPIRIIDEQNPAVEVQKFLFLEQDSSINNGSADYNPKDPHGNKKFIVKIKTEAEEVDPWVYYKEGEPDERDTDNFNSNKFNEWVVYINGFNNADNVASYKFKDAVWLPDGAYGEKYHDPNFGSGIKEMENVWFYCYKSRPNRWSGTVPPLYDAEKEERFYFYRFTSSGAHFLSKGTSLDNSMFCVDRYSKFLFYYSDPKDISGLGVPSDWTDYAQPSENRHIQFPEPFYMTDPVGFVKEDGSVVLYDWIKKNIKANNYHAQKDAAFKEPAEKKSSKPGYSPYRGQVKVTRKTVTKDKNPKYTAVKPVILEQPKDGYAKLNSPELVFEVKTEPVPEGETLSYQWYKADMRTGAGTKIDDATEASYKITDTSTETKCYFYCIVKNTNTDNNKSEQTESERAKCHITDGQIQSDALNPEITEQPKSKTLRLNSTEQLTIRVKAVSKDGGTLSYQWYKAASPVAEGMPVTDADKAEYTFTPDASAAGITYYYCLITNTNSTVQGEQSASKKSAYAAIEIEESYKVEFFVDGDGGALTALHNGNPIKSGDYVKKGEMVKFIAAPKRRYIVKEWEGVTPEASIADKTYAILTVGAANAAVSVSFEPKMRLTVTPKIQNVDLQSWSTADGDHFKHKYIDGVHLSRKNAVQVTGGSNITESWGYMFSIENNSGKWIKVKSEDFIKVGAEKSADAAWLTTEFSSFSDLKISLSNYLIKANRHDYWWAEWTTWGGGNVYPLQAIDDNSIFPLVYNETTGMWTVDKANVNIKRSDDIPLPTEFAGTKPNPNRKISYKGVTITYDENFTLADGEEKDFVITYTVDNHDETRSKGTIKVIYTIGWK</sequence>
<dbReference type="KEGG" id="trz:GWP43_01355"/>
<feature type="domain" description="Ig-like" evidence="2">
    <location>
        <begin position="530"/>
        <end position="620"/>
    </location>
</feature>
<dbReference type="PROSITE" id="PS51257">
    <property type="entry name" value="PROKAR_LIPOPROTEIN"/>
    <property type="match status" value="1"/>
</dbReference>
<feature type="chain" id="PRO_5026731880" description="Ig-like domain-containing protein" evidence="1">
    <location>
        <begin position="28"/>
        <end position="948"/>
    </location>
</feature>
<dbReference type="Gene3D" id="2.60.40.2700">
    <property type="match status" value="1"/>
</dbReference>
<evidence type="ECO:0000313" key="4">
    <source>
        <dbReference type="Proteomes" id="UP000464374"/>
    </source>
</evidence>